<dbReference type="EMBL" id="FXTI01000005">
    <property type="protein sequence ID" value="SMO65652.1"/>
    <property type="molecule type" value="Genomic_DNA"/>
</dbReference>
<protein>
    <submittedName>
        <fullName evidence="1">Uncharacterized protein</fullName>
    </submittedName>
</protein>
<dbReference type="Proteomes" id="UP000315636">
    <property type="component" value="Unassembled WGS sequence"/>
</dbReference>
<reference evidence="1 2" key="1">
    <citation type="submission" date="2017-05" db="EMBL/GenBank/DDBJ databases">
        <authorList>
            <person name="Varghese N."/>
            <person name="Submissions S."/>
        </authorList>
    </citation>
    <scope>NUCLEOTIDE SEQUENCE [LARGE SCALE GENOMIC DNA]</scope>
    <source>
        <strain evidence="1 2">DSM 45474</strain>
    </source>
</reference>
<proteinExistence type="predicted"/>
<dbReference type="AlphaFoldDB" id="A0A521D1Y5"/>
<keyword evidence="2" id="KW-1185">Reference proteome</keyword>
<accession>A0A521D1Y5</accession>
<evidence type="ECO:0000313" key="2">
    <source>
        <dbReference type="Proteomes" id="UP000315636"/>
    </source>
</evidence>
<gene>
    <name evidence="1" type="ORF">SAMN06264849_10568</name>
</gene>
<sequence>MKFIENMMGVKDYQPQGDWCRISDYNCFVRCKYAGGSNFECCQKCYYG</sequence>
<name>A0A521D1Y5_9BACL</name>
<organism evidence="1 2">
    <name type="scientific">Melghirimyces algeriensis</name>
    <dbReference type="NCBI Taxonomy" id="910412"/>
    <lineage>
        <taxon>Bacteria</taxon>
        <taxon>Bacillati</taxon>
        <taxon>Bacillota</taxon>
        <taxon>Bacilli</taxon>
        <taxon>Bacillales</taxon>
        <taxon>Thermoactinomycetaceae</taxon>
        <taxon>Melghirimyces</taxon>
    </lineage>
</organism>
<evidence type="ECO:0000313" key="1">
    <source>
        <dbReference type="EMBL" id="SMO65652.1"/>
    </source>
</evidence>